<dbReference type="PANTHER" id="PTHR10846:SF8">
    <property type="entry name" value="INNER MEMBRANE PROTEIN YRBG"/>
    <property type="match status" value="1"/>
</dbReference>
<sequence>MAQAALGVSPAPCETFGRDASSCRALRIVAPWLSLRPAPIVMPLALFLFLFSAVAIYAACEFFVNGVEWVGYRLNLGATAVGTLLAAFGTALPESAVTFVAVVFGSTPGQKDIGVGAALGGPLVLATLAYAVVGLAVWRRSGRAGGDRRVMAVNQQRLARDQAWFMAIFVAKVALGVLVFSWKPWLGLLFLLAYGCYVKRELAVSEGAADAQALEPLKLRPHDSSPGMSWALVQTLLALLVIAVASHVFVQQIEAIGIWAGASPHITALLLSPVATELPEIMNALIWVRQGKERLALANISGAMMIQATIPSSLAIFMTPWHLDTPLLTAAAMTMLSIGFLWISLRRGAMRVAPLATVGLAYLAFIGFVLVYFGV</sequence>
<name>A0A4R3LNK3_9BURK</name>
<evidence type="ECO:0000256" key="5">
    <source>
        <dbReference type="SAM" id="Phobius"/>
    </source>
</evidence>
<dbReference type="PANTHER" id="PTHR10846">
    <property type="entry name" value="SODIUM/POTASSIUM/CALCIUM EXCHANGER"/>
    <property type="match status" value="1"/>
</dbReference>
<feature type="transmembrane region" description="Helical" evidence="5">
    <location>
        <begin position="113"/>
        <end position="138"/>
    </location>
</feature>
<feature type="transmembrane region" description="Helical" evidence="5">
    <location>
        <begin position="352"/>
        <end position="373"/>
    </location>
</feature>
<keyword evidence="3 5" id="KW-1133">Transmembrane helix</keyword>
<accession>A0A4R3LNK3</accession>
<dbReference type="InterPro" id="IPR004481">
    <property type="entry name" value="K/Na/Ca-exchanger"/>
</dbReference>
<feature type="transmembrane region" description="Helical" evidence="5">
    <location>
        <begin position="295"/>
        <end position="321"/>
    </location>
</feature>
<protein>
    <submittedName>
        <fullName evidence="7">Cation:H+ antiporter</fullName>
    </submittedName>
</protein>
<feature type="transmembrane region" description="Helical" evidence="5">
    <location>
        <begin position="72"/>
        <end position="93"/>
    </location>
</feature>
<comment type="subcellular location">
    <subcellularLocation>
        <location evidence="1">Membrane</location>
        <topology evidence="1">Multi-pass membrane protein</topology>
    </subcellularLocation>
</comment>
<feature type="domain" description="Sodium/calcium exchanger membrane region" evidence="6">
    <location>
        <begin position="231"/>
        <end position="370"/>
    </location>
</feature>
<dbReference type="GO" id="GO:0005886">
    <property type="term" value="C:plasma membrane"/>
    <property type="evidence" value="ECO:0007669"/>
    <property type="project" value="TreeGrafter"/>
</dbReference>
<evidence type="ECO:0000313" key="8">
    <source>
        <dbReference type="Proteomes" id="UP000295525"/>
    </source>
</evidence>
<keyword evidence="8" id="KW-1185">Reference proteome</keyword>
<dbReference type="Gene3D" id="1.20.1420.30">
    <property type="entry name" value="NCX, central ion-binding region"/>
    <property type="match status" value="1"/>
</dbReference>
<dbReference type="Proteomes" id="UP000295525">
    <property type="component" value="Unassembled WGS sequence"/>
</dbReference>
<dbReference type="GO" id="GO:0006874">
    <property type="term" value="P:intracellular calcium ion homeostasis"/>
    <property type="evidence" value="ECO:0007669"/>
    <property type="project" value="TreeGrafter"/>
</dbReference>
<dbReference type="InterPro" id="IPR044880">
    <property type="entry name" value="NCX_ion-bd_dom_sf"/>
</dbReference>
<gene>
    <name evidence="7" type="ORF">EDC26_12120</name>
</gene>
<dbReference type="AlphaFoldDB" id="A0A4R3LNK3"/>
<evidence type="ECO:0000256" key="2">
    <source>
        <dbReference type="ARBA" id="ARBA00022692"/>
    </source>
</evidence>
<reference evidence="7 8" key="1">
    <citation type="submission" date="2019-03" db="EMBL/GenBank/DDBJ databases">
        <title>Genomic Encyclopedia of Type Strains, Phase IV (KMG-IV): sequencing the most valuable type-strain genomes for metagenomic binning, comparative biology and taxonomic classification.</title>
        <authorList>
            <person name="Goeker M."/>
        </authorList>
    </citation>
    <scope>NUCLEOTIDE SEQUENCE [LARGE SCALE GENOMIC DNA]</scope>
    <source>
        <strain evidence="7 8">DSM 24591</strain>
    </source>
</reference>
<keyword evidence="4 5" id="KW-0472">Membrane</keyword>
<feature type="transmembrane region" description="Helical" evidence="5">
    <location>
        <begin position="327"/>
        <end position="345"/>
    </location>
</feature>
<feature type="transmembrane region" description="Helical" evidence="5">
    <location>
        <begin position="40"/>
        <end position="60"/>
    </location>
</feature>
<proteinExistence type="predicted"/>
<feature type="domain" description="Sodium/calcium exchanger membrane region" evidence="6">
    <location>
        <begin position="45"/>
        <end position="198"/>
    </location>
</feature>
<evidence type="ECO:0000259" key="6">
    <source>
        <dbReference type="Pfam" id="PF01699"/>
    </source>
</evidence>
<organism evidence="7 8">
    <name type="scientific">Paralcaligenes ureilyticus</name>
    <dbReference type="NCBI Taxonomy" id="627131"/>
    <lineage>
        <taxon>Bacteria</taxon>
        <taxon>Pseudomonadati</taxon>
        <taxon>Pseudomonadota</taxon>
        <taxon>Betaproteobacteria</taxon>
        <taxon>Burkholderiales</taxon>
        <taxon>Alcaligenaceae</taxon>
        <taxon>Paralcaligenes</taxon>
    </lineage>
</organism>
<dbReference type="InterPro" id="IPR004837">
    <property type="entry name" value="NaCa_Exmemb"/>
</dbReference>
<feature type="transmembrane region" description="Helical" evidence="5">
    <location>
        <begin position="228"/>
        <end position="250"/>
    </location>
</feature>
<dbReference type="EMBL" id="SMAJ01000021">
    <property type="protein sequence ID" value="TCT01932.1"/>
    <property type="molecule type" value="Genomic_DNA"/>
</dbReference>
<comment type="caution">
    <text evidence="7">The sequence shown here is derived from an EMBL/GenBank/DDBJ whole genome shotgun (WGS) entry which is preliminary data.</text>
</comment>
<dbReference type="GO" id="GO:0005262">
    <property type="term" value="F:calcium channel activity"/>
    <property type="evidence" value="ECO:0007669"/>
    <property type="project" value="TreeGrafter"/>
</dbReference>
<evidence type="ECO:0000256" key="4">
    <source>
        <dbReference type="ARBA" id="ARBA00023136"/>
    </source>
</evidence>
<dbReference type="Pfam" id="PF01699">
    <property type="entry name" value="Na_Ca_ex"/>
    <property type="match status" value="2"/>
</dbReference>
<evidence type="ECO:0000313" key="7">
    <source>
        <dbReference type="EMBL" id="TCT01932.1"/>
    </source>
</evidence>
<dbReference type="GO" id="GO:0008273">
    <property type="term" value="F:calcium, potassium:sodium antiporter activity"/>
    <property type="evidence" value="ECO:0007669"/>
    <property type="project" value="TreeGrafter"/>
</dbReference>
<evidence type="ECO:0000256" key="1">
    <source>
        <dbReference type="ARBA" id="ARBA00004141"/>
    </source>
</evidence>
<evidence type="ECO:0000256" key="3">
    <source>
        <dbReference type="ARBA" id="ARBA00022989"/>
    </source>
</evidence>
<feature type="transmembrane region" description="Helical" evidence="5">
    <location>
        <begin position="163"/>
        <end position="182"/>
    </location>
</feature>
<keyword evidence="2 5" id="KW-0812">Transmembrane</keyword>